<keyword evidence="10" id="KW-1185">Reference proteome</keyword>
<accession>A0AAD8DYU3</accession>
<evidence type="ECO:0000256" key="8">
    <source>
        <dbReference type="SAM" id="Phobius"/>
    </source>
</evidence>
<comment type="subcellular location">
    <subcellularLocation>
        <location evidence="1">Cell membrane</location>
        <topology evidence="1">Multi-pass membrane protein</topology>
    </subcellularLocation>
</comment>
<evidence type="ECO:0008006" key="11">
    <source>
        <dbReference type="Google" id="ProtNLM"/>
    </source>
</evidence>
<keyword evidence="4 8" id="KW-0812">Transmembrane</keyword>
<evidence type="ECO:0000256" key="6">
    <source>
        <dbReference type="ARBA" id="ARBA00023136"/>
    </source>
</evidence>
<keyword evidence="6 8" id="KW-0472">Membrane</keyword>
<protein>
    <recommendedName>
        <fullName evidence="11">Gustatory receptor</fullName>
    </recommendedName>
</protein>
<evidence type="ECO:0000256" key="2">
    <source>
        <dbReference type="ARBA" id="ARBA00005327"/>
    </source>
</evidence>
<feature type="transmembrane region" description="Helical" evidence="8">
    <location>
        <begin position="264"/>
        <end position="284"/>
    </location>
</feature>
<evidence type="ECO:0000256" key="5">
    <source>
        <dbReference type="ARBA" id="ARBA00022989"/>
    </source>
</evidence>
<sequence length="503" mass="56912">MIKKVSFVKNRDEPGVHNGKAENRTLMRNGWTTVISNIGGGGVNTVNCLYKTWGRIAPGCTMDLYSLDKFKKYKSDWNYPVQVRHQENAAAPEKEKPRSTFQSAMKVTLTVGQYFGLCPVQGIHENDASKLRFNYISWRCLYTYLSMTGQFTLAFVLTLSFFRETSSSVDTATSLIFYSLAFTTTTLFWRIAKKWPKLCMLIAKVESVDPTTDLKLGRNFNICCIGVLTLALVEHIFSDLQGISFTLDCDPDLPLYETFMKRSFSWLFLYIPYNTFFGILFQFLNIQSTFNWNFTDVFVICMSMYLTSRLNQVNQRIIAAKDKNSPSSFWRAMREDYNRSVHLVRQVDKIIGGVIFISFASNLFFVCSQLLHTLAGGIKATQKCRPDSSEDHRLMGGYVHSIYFVFSFAFLVVRSLAVSLTAAKVHAASLEPAHSLYDVSSSNYCVEVERFLAQIHGDTVALTGLQFFQVKRGLVLTIAGTIVTYELVLMQFTGVSPASTEVS</sequence>
<comment type="similarity">
    <text evidence="2">Belongs to the insect chemoreceptor superfamily. Gustatory receptor (GR) family. Gr5a subfamily.</text>
</comment>
<dbReference type="PANTHER" id="PTHR21421">
    <property type="entry name" value="GUSTATORY RECEPTOR"/>
    <property type="match status" value="1"/>
</dbReference>
<keyword evidence="7" id="KW-0675">Receptor</keyword>
<evidence type="ECO:0000313" key="9">
    <source>
        <dbReference type="EMBL" id="KAJ8733777.1"/>
    </source>
</evidence>
<keyword evidence="5 8" id="KW-1133">Transmembrane helix</keyword>
<evidence type="ECO:0000313" key="10">
    <source>
        <dbReference type="Proteomes" id="UP001231518"/>
    </source>
</evidence>
<evidence type="ECO:0000256" key="1">
    <source>
        <dbReference type="ARBA" id="ARBA00004651"/>
    </source>
</evidence>
<evidence type="ECO:0000256" key="4">
    <source>
        <dbReference type="ARBA" id="ARBA00022692"/>
    </source>
</evidence>
<dbReference type="GO" id="GO:0033041">
    <property type="term" value="F:sweet taste receptor activity"/>
    <property type="evidence" value="ECO:0007669"/>
    <property type="project" value="TreeGrafter"/>
</dbReference>
<dbReference type="Proteomes" id="UP001231518">
    <property type="component" value="Chromosome 5"/>
</dbReference>
<feature type="transmembrane region" description="Helical" evidence="8">
    <location>
        <begin position="141"/>
        <end position="162"/>
    </location>
</feature>
<keyword evidence="3" id="KW-1003">Cell membrane</keyword>
<proteinExistence type="inferred from homology"/>
<evidence type="ECO:0000256" key="7">
    <source>
        <dbReference type="ARBA" id="ARBA00023170"/>
    </source>
</evidence>
<feature type="transmembrane region" description="Helical" evidence="8">
    <location>
        <begin position="174"/>
        <end position="192"/>
    </location>
</feature>
<gene>
    <name evidence="9" type="ORF">PYW07_014328</name>
</gene>
<dbReference type="InterPro" id="IPR009318">
    <property type="entry name" value="Gustatory_rcpt"/>
</dbReference>
<feature type="transmembrane region" description="Helical" evidence="8">
    <location>
        <begin position="395"/>
        <end position="413"/>
    </location>
</feature>
<evidence type="ECO:0000256" key="3">
    <source>
        <dbReference type="ARBA" id="ARBA00022475"/>
    </source>
</evidence>
<reference evidence="9" key="1">
    <citation type="submission" date="2023-03" db="EMBL/GenBank/DDBJ databases">
        <title>Chromosome-level genomes of two armyworms, Mythimna separata and Mythimna loreyi, provide insights into the biosynthesis and reception of sex pheromones.</title>
        <authorList>
            <person name="Zhao H."/>
        </authorList>
    </citation>
    <scope>NUCLEOTIDE SEQUENCE</scope>
    <source>
        <strain evidence="9">BeijingLab</strain>
        <tissue evidence="9">Pupa</tissue>
    </source>
</reference>
<comment type="caution">
    <text evidence="9">The sequence shown here is derived from an EMBL/GenBank/DDBJ whole genome shotgun (WGS) entry which is preliminary data.</text>
</comment>
<name>A0AAD8DYU3_MYTSE</name>
<dbReference type="PANTHER" id="PTHR21421:SF29">
    <property type="entry name" value="GUSTATORY RECEPTOR 5A FOR TREHALOSE-RELATED"/>
    <property type="match status" value="1"/>
</dbReference>
<dbReference type="GO" id="GO:0005886">
    <property type="term" value="C:plasma membrane"/>
    <property type="evidence" value="ECO:0007669"/>
    <property type="project" value="UniProtKB-SubCell"/>
</dbReference>
<dbReference type="AlphaFoldDB" id="A0AAD8DYU3"/>
<organism evidence="9 10">
    <name type="scientific">Mythimna separata</name>
    <name type="common">Oriental armyworm</name>
    <name type="synonym">Pseudaletia separata</name>
    <dbReference type="NCBI Taxonomy" id="271217"/>
    <lineage>
        <taxon>Eukaryota</taxon>
        <taxon>Metazoa</taxon>
        <taxon>Ecdysozoa</taxon>
        <taxon>Arthropoda</taxon>
        <taxon>Hexapoda</taxon>
        <taxon>Insecta</taxon>
        <taxon>Pterygota</taxon>
        <taxon>Neoptera</taxon>
        <taxon>Endopterygota</taxon>
        <taxon>Lepidoptera</taxon>
        <taxon>Glossata</taxon>
        <taxon>Ditrysia</taxon>
        <taxon>Noctuoidea</taxon>
        <taxon>Noctuidae</taxon>
        <taxon>Noctuinae</taxon>
        <taxon>Hadenini</taxon>
        <taxon>Mythimna</taxon>
    </lineage>
</organism>
<dbReference type="Pfam" id="PF06151">
    <property type="entry name" value="Trehalose_recp"/>
    <property type="match status" value="1"/>
</dbReference>
<dbReference type="EMBL" id="JARGEI010000003">
    <property type="protein sequence ID" value="KAJ8733777.1"/>
    <property type="molecule type" value="Genomic_DNA"/>
</dbReference>
<feature type="transmembrane region" description="Helical" evidence="8">
    <location>
        <begin position="350"/>
        <end position="375"/>
    </location>
</feature>